<dbReference type="Proteomes" id="UP000095085">
    <property type="component" value="Unassembled WGS sequence"/>
</dbReference>
<protein>
    <submittedName>
        <fullName evidence="2">Uncharacterized protein</fullName>
    </submittedName>
</protein>
<gene>
    <name evidence="2" type="ORF">HYPBUDRAFT_100099</name>
</gene>
<feature type="non-terminal residue" evidence="2">
    <location>
        <position position="244"/>
    </location>
</feature>
<dbReference type="GO" id="GO:0034657">
    <property type="term" value="C:GID complex"/>
    <property type="evidence" value="ECO:0007669"/>
    <property type="project" value="TreeGrafter"/>
</dbReference>
<reference evidence="3" key="1">
    <citation type="submission" date="2016-05" db="EMBL/GenBank/DDBJ databases">
        <title>Comparative genomics of biotechnologically important yeasts.</title>
        <authorList>
            <consortium name="DOE Joint Genome Institute"/>
            <person name="Riley R."/>
            <person name="Haridas S."/>
            <person name="Wolfe K.H."/>
            <person name="Lopes M.R."/>
            <person name="Hittinger C.T."/>
            <person name="Goker M."/>
            <person name="Salamov A."/>
            <person name="Wisecaver J."/>
            <person name="Long T.M."/>
            <person name="Aerts A.L."/>
            <person name="Barry K."/>
            <person name="Choi C."/>
            <person name="Clum A."/>
            <person name="Coughlan A.Y."/>
            <person name="Deshpande S."/>
            <person name="Douglass A.P."/>
            <person name="Hanson S.J."/>
            <person name="Klenk H.-P."/>
            <person name="Labutti K."/>
            <person name="Lapidus A."/>
            <person name="Lindquist E."/>
            <person name="Lipzen A."/>
            <person name="Meier-Kolthoff J.P."/>
            <person name="Ohm R.A."/>
            <person name="Otillar R.P."/>
            <person name="Pangilinan J."/>
            <person name="Peng Y."/>
            <person name="Rokas A."/>
            <person name="Rosa C.A."/>
            <person name="Scheuner C."/>
            <person name="Sibirny A.A."/>
            <person name="Slot J.C."/>
            <person name="Stielow J.B."/>
            <person name="Sun H."/>
            <person name="Kurtzman C.P."/>
            <person name="Blackwell M."/>
            <person name="Grigoriev I.V."/>
            <person name="Jeffries T.W."/>
        </authorList>
    </citation>
    <scope>NUCLEOTIDE SEQUENCE [LARGE SCALE GENOMIC DNA]</scope>
    <source>
        <strain evidence="3">NRRL Y-1933</strain>
    </source>
</reference>
<evidence type="ECO:0000313" key="3">
    <source>
        <dbReference type="Proteomes" id="UP000095085"/>
    </source>
</evidence>
<comment type="similarity">
    <text evidence="1">Belongs to the GID4/VID24 family.</text>
</comment>
<organism evidence="2 3">
    <name type="scientific">Hyphopichia burtonii NRRL Y-1933</name>
    <dbReference type="NCBI Taxonomy" id="984485"/>
    <lineage>
        <taxon>Eukaryota</taxon>
        <taxon>Fungi</taxon>
        <taxon>Dikarya</taxon>
        <taxon>Ascomycota</taxon>
        <taxon>Saccharomycotina</taxon>
        <taxon>Pichiomycetes</taxon>
        <taxon>Debaryomycetaceae</taxon>
        <taxon>Hyphopichia</taxon>
    </lineage>
</organism>
<dbReference type="RefSeq" id="XP_020076577.1">
    <property type="nucleotide sequence ID" value="XM_020218057.1"/>
</dbReference>
<dbReference type="OrthoDB" id="62at2759"/>
<dbReference type="GeneID" id="30992607"/>
<dbReference type="GO" id="GO:0045721">
    <property type="term" value="P:negative regulation of gluconeogenesis"/>
    <property type="evidence" value="ECO:0007669"/>
    <property type="project" value="TreeGrafter"/>
</dbReference>
<evidence type="ECO:0000313" key="2">
    <source>
        <dbReference type="EMBL" id="ODV67510.1"/>
    </source>
</evidence>
<dbReference type="EMBL" id="KV454540">
    <property type="protein sequence ID" value="ODV67510.1"/>
    <property type="molecule type" value="Genomic_DNA"/>
</dbReference>
<dbReference type="PANTHER" id="PTHR14534:SF3">
    <property type="entry name" value="GID COMPLEX SUBUNIT 4 HOMOLOG"/>
    <property type="match status" value="1"/>
</dbReference>
<dbReference type="GO" id="GO:0007039">
    <property type="term" value="P:protein catabolic process in the vacuole"/>
    <property type="evidence" value="ECO:0007669"/>
    <property type="project" value="TreeGrafter"/>
</dbReference>
<dbReference type="InterPro" id="IPR018618">
    <property type="entry name" value="GID4/10-like"/>
</dbReference>
<dbReference type="GO" id="GO:0006623">
    <property type="term" value="P:protein targeting to vacuole"/>
    <property type="evidence" value="ECO:0007669"/>
    <property type="project" value="TreeGrafter"/>
</dbReference>
<proteinExistence type="inferred from homology"/>
<dbReference type="AlphaFoldDB" id="A0A1E4RJW0"/>
<name>A0A1E4RJW0_9ASCO</name>
<evidence type="ECO:0000256" key="1">
    <source>
        <dbReference type="ARBA" id="ARBA00061469"/>
    </source>
</evidence>
<dbReference type="STRING" id="984485.A0A1E4RJW0"/>
<dbReference type="PANTHER" id="PTHR14534">
    <property type="entry name" value="VACUOLAR IMPORT AND DEGRADATION PROTEIN 24"/>
    <property type="match status" value="1"/>
</dbReference>
<keyword evidence="3" id="KW-1185">Reference proteome</keyword>
<sequence>AKEYQSMNRMTKIPKLINEYLKPNAKYIGQQQSGSHKYHIEVEFKTIDLIDSLVTGFLQIKGLTDDHPVITTCFKGEIINNPLNRYEWGNESMNKYSKDVIKKYSFITENDKWGSFIENDLIHWKKLTENQELNNEELKLKLEKIQNGQEDNQFIYMRWKEEFLLPDSRIKQISGASFEGFYYIVLNIGGGSKDNESNSGNKKFYSSVSPGSISGLYYHIASDKFQSLSLRHIEDHGKSNIFEF</sequence>
<dbReference type="Pfam" id="PF09783">
    <property type="entry name" value="Vac_ImportDeg"/>
    <property type="match status" value="1"/>
</dbReference>
<dbReference type="GO" id="GO:0005773">
    <property type="term" value="C:vacuole"/>
    <property type="evidence" value="ECO:0007669"/>
    <property type="project" value="GOC"/>
</dbReference>
<accession>A0A1E4RJW0</accession>
<feature type="non-terminal residue" evidence="2">
    <location>
        <position position="1"/>
    </location>
</feature>
<dbReference type="GO" id="GO:0043161">
    <property type="term" value="P:proteasome-mediated ubiquitin-dependent protein catabolic process"/>
    <property type="evidence" value="ECO:0007669"/>
    <property type="project" value="TreeGrafter"/>
</dbReference>